<evidence type="ECO:0000256" key="1">
    <source>
        <dbReference type="SAM" id="MobiDB-lite"/>
    </source>
</evidence>
<sequence>MSASTAGTIDHDVPGEVAASLGSSTEVDGEAPARSDGKVEPDAAKVLATLSDYLGQLGSFSVDYAVDIDVVTFGSLKLQFSGFGELMVQRPDQLYATRKGGLRCRNFPQWEIADDLRQEPQRLHTVSRGLDRHRDRRDPQ</sequence>
<reference evidence="2" key="1">
    <citation type="submission" date="2024-06" db="EMBL/GenBank/DDBJ databases">
        <title>Mesorhizobium karijinii sp. nov., a symbiont of the iconic Swainsona formosa from arid Australia.</title>
        <authorList>
            <person name="Hill Y.J."/>
            <person name="Watkin E.L.J."/>
            <person name="O'Hara G.W."/>
            <person name="Terpolilli J."/>
            <person name="Tye M.L."/>
            <person name="Kohlmeier M.G."/>
        </authorList>
    </citation>
    <scope>NUCLEOTIDE SEQUENCE</scope>
    <source>
        <strain evidence="2">WSM2240</strain>
        <plasmid evidence="2">pMk2240A</plasmid>
    </source>
</reference>
<dbReference type="EMBL" id="CP159256">
    <property type="protein sequence ID" value="XCG52684.1"/>
    <property type="molecule type" value="Genomic_DNA"/>
</dbReference>
<name>A0AAU8D0C2_9HYPH</name>
<accession>A0AAU8D0C2</accession>
<feature type="region of interest" description="Disordered" evidence="1">
    <location>
        <begin position="1"/>
        <end position="40"/>
    </location>
</feature>
<keyword evidence="2" id="KW-0614">Plasmid</keyword>
<gene>
    <name evidence="2" type="ORF">ABVK50_29720</name>
</gene>
<protein>
    <submittedName>
        <fullName evidence="2">DUF2092 domain-containing protein</fullName>
    </submittedName>
</protein>
<dbReference type="AlphaFoldDB" id="A0AAU8D0C2"/>
<dbReference type="InterPro" id="IPR019207">
    <property type="entry name" value="DUF2092"/>
</dbReference>
<dbReference type="Pfam" id="PF09865">
    <property type="entry name" value="DUF2092"/>
    <property type="match status" value="1"/>
</dbReference>
<feature type="compositionally biased region" description="Basic and acidic residues" evidence="1">
    <location>
        <begin position="31"/>
        <end position="40"/>
    </location>
</feature>
<evidence type="ECO:0000313" key="2">
    <source>
        <dbReference type="EMBL" id="XCG52684.1"/>
    </source>
</evidence>
<organism evidence="2">
    <name type="scientific">Mesorhizobium sp. WSM2240</name>
    <dbReference type="NCBI Taxonomy" id="3228851"/>
    <lineage>
        <taxon>Bacteria</taxon>
        <taxon>Pseudomonadati</taxon>
        <taxon>Pseudomonadota</taxon>
        <taxon>Alphaproteobacteria</taxon>
        <taxon>Hyphomicrobiales</taxon>
        <taxon>Phyllobacteriaceae</taxon>
        <taxon>Mesorhizobium</taxon>
    </lineage>
</organism>
<proteinExistence type="predicted"/>
<dbReference type="RefSeq" id="WP_353646925.1">
    <property type="nucleotide sequence ID" value="NZ_CP159256.1"/>
</dbReference>
<geneLocation type="plasmid" evidence="2">
    <name>pMk2240A</name>
</geneLocation>